<dbReference type="RefSeq" id="XP_062732157.1">
    <property type="nucleotide sequence ID" value="XM_062878673.1"/>
</dbReference>
<gene>
    <name evidence="2" type="ORF">QC761_403830</name>
</gene>
<name>A0ABR0FGW7_9PEZI</name>
<evidence type="ECO:0000313" key="2">
    <source>
        <dbReference type="EMBL" id="KAK4643181.1"/>
    </source>
</evidence>
<dbReference type="Gene3D" id="3.10.450.50">
    <property type="match status" value="1"/>
</dbReference>
<evidence type="ECO:0000259" key="1">
    <source>
        <dbReference type="Pfam" id="PF13577"/>
    </source>
</evidence>
<sequence>MAGSYDAATYLLDKENIRDTVIRMMFAFDDAATETLINDVYAPVIELSYDKLLLGDEFHQKKISSEEWAKSLEHMHDKFDTTEHIIQNVLIELPQPGGGVQRPKNVKARAIAHGIFYKRDGGEGRPCVMALRNGVSQFLARTSWSWSGLRRRRRRGRIRGGLVGWMSRLTGRIGLVLEGQINPCLFSQPRHLLPVSKVLSVKRKCLAG</sequence>
<evidence type="ECO:0000313" key="3">
    <source>
        <dbReference type="Proteomes" id="UP001322138"/>
    </source>
</evidence>
<feature type="domain" description="SnoaL-like" evidence="1">
    <location>
        <begin position="10"/>
        <end position="128"/>
    </location>
</feature>
<dbReference type="Pfam" id="PF13577">
    <property type="entry name" value="SnoaL_4"/>
    <property type="match status" value="1"/>
</dbReference>
<reference evidence="2 3" key="1">
    <citation type="journal article" date="2023" name="bioRxiv">
        <title>High-quality genome assemblies of four members of thePodospora anserinaspecies complex.</title>
        <authorList>
            <person name="Ament-Velasquez S.L."/>
            <person name="Vogan A.A."/>
            <person name="Wallerman O."/>
            <person name="Hartmann F."/>
            <person name="Gautier V."/>
            <person name="Silar P."/>
            <person name="Giraud T."/>
            <person name="Johannesson H."/>
        </authorList>
    </citation>
    <scope>NUCLEOTIDE SEQUENCE [LARGE SCALE GENOMIC DNA]</scope>
    <source>
        <strain evidence="2 3">CBS 112042</strain>
    </source>
</reference>
<dbReference type="SUPFAM" id="SSF54427">
    <property type="entry name" value="NTF2-like"/>
    <property type="match status" value="1"/>
</dbReference>
<dbReference type="Proteomes" id="UP001322138">
    <property type="component" value="Unassembled WGS sequence"/>
</dbReference>
<accession>A0ABR0FGW7</accession>
<dbReference type="InterPro" id="IPR032710">
    <property type="entry name" value="NTF2-like_dom_sf"/>
</dbReference>
<proteinExistence type="predicted"/>
<organism evidence="2 3">
    <name type="scientific">Podospora bellae-mahoneyi</name>
    <dbReference type="NCBI Taxonomy" id="2093777"/>
    <lineage>
        <taxon>Eukaryota</taxon>
        <taxon>Fungi</taxon>
        <taxon>Dikarya</taxon>
        <taxon>Ascomycota</taxon>
        <taxon>Pezizomycotina</taxon>
        <taxon>Sordariomycetes</taxon>
        <taxon>Sordariomycetidae</taxon>
        <taxon>Sordariales</taxon>
        <taxon>Podosporaceae</taxon>
        <taxon>Podospora</taxon>
    </lineage>
</organism>
<dbReference type="InterPro" id="IPR037401">
    <property type="entry name" value="SnoaL-like"/>
</dbReference>
<dbReference type="EMBL" id="JAFFGZ010000006">
    <property type="protein sequence ID" value="KAK4643181.1"/>
    <property type="molecule type" value="Genomic_DNA"/>
</dbReference>
<comment type="caution">
    <text evidence="2">The sequence shown here is derived from an EMBL/GenBank/DDBJ whole genome shotgun (WGS) entry which is preliminary data.</text>
</comment>
<keyword evidence="3" id="KW-1185">Reference proteome</keyword>
<protein>
    <recommendedName>
        <fullName evidence="1">SnoaL-like domain-containing protein</fullName>
    </recommendedName>
</protein>
<dbReference type="GeneID" id="87898155"/>